<evidence type="ECO:0000256" key="11">
    <source>
        <dbReference type="ARBA" id="ARBA00023136"/>
    </source>
</evidence>
<dbReference type="InterPro" id="IPR038532">
    <property type="entry name" value="NDUFS4-like_sf"/>
</dbReference>
<accession>A0A6F9DM52</accession>
<proteinExistence type="evidence at transcript level"/>
<keyword evidence="13" id="KW-0830">Ubiquinone</keyword>
<dbReference type="Pfam" id="PF04800">
    <property type="entry name" value="NDUS4"/>
    <property type="match status" value="1"/>
</dbReference>
<dbReference type="PANTHER" id="PTHR12219:SF8">
    <property type="entry name" value="NADH DEHYDROGENASE [UBIQUINONE] IRON-SULFUR PROTEIN 4, MITOCHONDRIAL"/>
    <property type="match status" value="1"/>
</dbReference>
<evidence type="ECO:0000256" key="3">
    <source>
        <dbReference type="ARBA" id="ARBA00005882"/>
    </source>
</evidence>
<gene>
    <name evidence="13" type="primary">Ndufs4</name>
</gene>
<evidence type="ECO:0000256" key="1">
    <source>
        <dbReference type="ARBA" id="ARBA00003195"/>
    </source>
</evidence>
<evidence type="ECO:0000256" key="12">
    <source>
        <dbReference type="RuleBase" id="RU367010"/>
    </source>
</evidence>
<evidence type="ECO:0000256" key="7">
    <source>
        <dbReference type="ARBA" id="ARBA00022792"/>
    </source>
</evidence>
<protein>
    <recommendedName>
        <fullName evidence="4 12">NADH dehydrogenase [ubiquinone] iron-sulfur protein 4, mitochondrial</fullName>
    </recommendedName>
</protein>
<dbReference type="GO" id="GO:0022900">
    <property type="term" value="P:electron transport chain"/>
    <property type="evidence" value="ECO:0007669"/>
    <property type="project" value="InterPro"/>
</dbReference>
<comment type="function">
    <text evidence="1 12">Accessory subunit of the mitochondrial membrane respiratory chain NADH dehydrogenase (Complex I), that is believed not to be involved in catalysis. Complex I functions in the transfer of electrons from NADH to the respiratory chain. The immediate electron acceptor for the enzyme is believed to be ubiquinone.</text>
</comment>
<evidence type="ECO:0000256" key="6">
    <source>
        <dbReference type="ARBA" id="ARBA00022660"/>
    </source>
</evidence>
<evidence type="ECO:0000256" key="4">
    <source>
        <dbReference type="ARBA" id="ARBA00015796"/>
    </source>
</evidence>
<keyword evidence="7 12" id="KW-0999">Mitochondrion inner membrane</keyword>
<sequence length="198" mass="22434">MSHQLTRIVRGLSATGIRCLSTTAAQSGHANFKIHIPTFVKATISKHKIDYDLEARKDPDMETIDSETQAVQLQIPTTGTDASCLTGVPEEHIVSRKVRIFRPAKNAMQSGNQNTKLWKIEFDTMERWENPTMGWGSNADPLSNISMAMSFKTKEDAMAFVERQGWSCYVDEAKEKQMQPKSYGANFSWNKRTRRAMK</sequence>
<evidence type="ECO:0000256" key="2">
    <source>
        <dbReference type="ARBA" id="ARBA00004443"/>
    </source>
</evidence>
<dbReference type="GO" id="GO:0005743">
    <property type="term" value="C:mitochondrial inner membrane"/>
    <property type="evidence" value="ECO:0007669"/>
    <property type="project" value="UniProtKB-SubCell"/>
</dbReference>
<dbReference type="AlphaFoldDB" id="A0A6F9DM52"/>
<keyword evidence="11 12" id="KW-0472">Membrane</keyword>
<dbReference type="FunFam" id="3.30.160.190:FF:000001">
    <property type="entry name" value="NADH-ubiquinone oxidoreductase 21 kDa subunit mitochondrial"/>
    <property type="match status" value="1"/>
</dbReference>
<comment type="subcellular location">
    <subcellularLocation>
        <location evidence="2 12">Mitochondrion inner membrane</location>
        <topology evidence="2 12">Peripheral membrane protein</topology>
        <orientation evidence="2 12">Matrix side</orientation>
    </subcellularLocation>
</comment>
<reference evidence="13" key="1">
    <citation type="submission" date="2020-04" db="EMBL/GenBank/DDBJ databases">
        <authorList>
            <person name="Neveu A P."/>
        </authorList>
    </citation>
    <scope>NUCLEOTIDE SEQUENCE</scope>
    <source>
        <tissue evidence="13">Whole embryo</tissue>
    </source>
</reference>
<dbReference type="InterPro" id="IPR006885">
    <property type="entry name" value="NADH_UbQ_FeS_4_mit-like"/>
</dbReference>
<keyword evidence="6 12" id="KW-0679">Respiratory chain</keyword>
<keyword evidence="10 12" id="KW-0496">Mitochondrion</keyword>
<evidence type="ECO:0000313" key="13">
    <source>
        <dbReference type="EMBL" id="CAB3264271.1"/>
    </source>
</evidence>
<organism evidence="13">
    <name type="scientific">Phallusia mammillata</name>
    <dbReference type="NCBI Taxonomy" id="59560"/>
    <lineage>
        <taxon>Eukaryota</taxon>
        <taxon>Metazoa</taxon>
        <taxon>Chordata</taxon>
        <taxon>Tunicata</taxon>
        <taxon>Ascidiacea</taxon>
        <taxon>Phlebobranchia</taxon>
        <taxon>Ascidiidae</taxon>
        <taxon>Phallusia</taxon>
    </lineage>
</organism>
<keyword evidence="5 12" id="KW-0813">Transport</keyword>
<keyword evidence="8 12" id="KW-0809">Transit peptide</keyword>
<name>A0A6F9DM52_9ASCI</name>
<dbReference type="EMBL" id="LR788409">
    <property type="protein sequence ID" value="CAB3264271.1"/>
    <property type="molecule type" value="mRNA"/>
</dbReference>
<evidence type="ECO:0000256" key="9">
    <source>
        <dbReference type="ARBA" id="ARBA00022982"/>
    </source>
</evidence>
<dbReference type="Gene3D" id="3.30.160.190">
    <property type="entry name" value="atu1810 like domain"/>
    <property type="match status" value="1"/>
</dbReference>
<keyword evidence="9 12" id="KW-0249">Electron transport</keyword>
<dbReference type="PANTHER" id="PTHR12219">
    <property type="entry name" value="NADH-UBIQUINONE OXIDOREDUCTASE"/>
    <property type="match status" value="1"/>
</dbReference>
<comment type="similarity">
    <text evidence="3 12">Belongs to the complex I NDUFS4 subunit family.</text>
</comment>
<evidence type="ECO:0000256" key="10">
    <source>
        <dbReference type="ARBA" id="ARBA00023128"/>
    </source>
</evidence>
<evidence type="ECO:0000256" key="5">
    <source>
        <dbReference type="ARBA" id="ARBA00022448"/>
    </source>
</evidence>
<evidence type="ECO:0000256" key="8">
    <source>
        <dbReference type="ARBA" id="ARBA00022946"/>
    </source>
</evidence>